<evidence type="ECO:0000256" key="2">
    <source>
        <dbReference type="ARBA" id="ARBA00023125"/>
    </source>
</evidence>
<evidence type="ECO:0000313" key="5">
    <source>
        <dbReference type="EMBL" id="HIY65988.1"/>
    </source>
</evidence>
<evidence type="ECO:0000259" key="4">
    <source>
        <dbReference type="PROSITE" id="PS51118"/>
    </source>
</evidence>
<dbReference type="SUPFAM" id="SSF46785">
    <property type="entry name" value="Winged helix' DNA-binding domain"/>
    <property type="match status" value="1"/>
</dbReference>
<protein>
    <submittedName>
        <fullName evidence="5">Helix-turn-helix transcriptional regulator</fullName>
    </submittedName>
</protein>
<gene>
    <name evidence="5" type="ORF">H9830_06895</name>
</gene>
<keyword evidence="3" id="KW-0804">Transcription</keyword>
<name>A0A9D2C9Q8_9MICO</name>
<evidence type="ECO:0000256" key="3">
    <source>
        <dbReference type="ARBA" id="ARBA00023163"/>
    </source>
</evidence>
<dbReference type="Gene3D" id="3.30.1050.10">
    <property type="entry name" value="SCP2 sterol-binding domain"/>
    <property type="match status" value="1"/>
</dbReference>
<reference evidence="5" key="2">
    <citation type="submission" date="2021-04" db="EMBL/GenBank/DDBJ databases">
        <authorList>
            <person name="Gilroy R."/>
        </authorList>
    </citation>
    <scope>NUCLEOTIDE SEQUENCE</scope>
    <source>
        <strain evidence="5">ChiGjej1B1-98</strain>
    </source>
</reference>
<dbReference type="EMBL" id="DXDC01000203">
    <property type="protein sequence ID" value="HIY65988.1"/>
    <property type="molecule type" value="Genomic_DNA"/>
</dbReference>
<reference evidence="5" key="1">
    <citation type="journal article" date="2021" name="PeerJ">
        <title>Extensive microbial diversity within the chicken gut microbiome revealed by metagenomics and culture.</title>
        <authorList>
            <person name="Gilroy R."/>
            <person name="Ravi A."/>
            <person name="Getino M."/>
            <person name="Pursley I."/>
            <person name="Horton D.L."/>
            <person name="Alikhan N.F."/>
            <person name="Baker D."/>
            <person name="Gharbi K."/>
            <person name="Hall N."/>
            <person name="Watson M."/>
            <person name="Adriaenssens E.M."/>
            <person name="Foster-Nyarko E."/>
            <person name="Jarju S."/>
            <person name="Secka A."/>
            <person name="Antonio M."/>
            <person name="Oren A."/>
            <person name="Chaudhuri R.R."/>
            <person name="La Ragione R."/>
            <person name="Hildebrand F."/>
            <person name="Pallen M.J."/>
        </authorList>
    </citation>
    <scope>NUCLEOTIDE SEQUENCE</scope>
    <source>
        <strain evidence="5">ChiGjej1B1-98</strain>
    </source>
</reference>
<dbReference type="Gene3D" id="1.10.10.10">
    <property type="entry name" value="Winged helix-like DNA-binding domain superfamily/Winged helix DNA-binding domain"/>
    <property type="match status" value="1"/>
</dbReference>
<sequence>MKSYGDACGITRALDVIGDRWALPVVRELVFGPRRYSDLAGALPGVSTNILGDRLKHLAATGVVRKRRLGPPAAATVYELTSWGAALEPVLIALGAWAAHTPIELEQQSFSPASFALSLKTTFDAQAAGEAQLHIRFVMHEDAFDVSIERGTLRVDRMRDLGLAPTPGDETSTQVHADPKTLAAILYAGVDPAEAVRAGSARIEGSPDGVVAFAQCFTLPAAPTEGL</sequence>
<dbReference type="InterPro" id="IPR036527">
    <property type="entry name" value="SCP2_sterol-bd_dom_sf"/>
</dbReference>
<evidence type="ECO:0000313" key="6">
    <source>
        <dbReference type="Proteomes" id="UP000824005"/>
    </source>
</evidence>
<organism evidence="5 6">
    <name type="scientific">Candidatus Agrococcus pullicola</name>
    <dbReference type="NCBI Taxonomy" id="2838429"/>
    <lineage>
        <taxon>Bacteria</taxon>
        <taxon>Bacillati</taxon>
        <taxon>Actinomycetota</taxon>
        <taxon>Actinomycetes</taxon>
        <taxon>Micrococcales</taxon>
        <taxon>Microbacteriaceae</taxon>
        <taxon>Agrococcus</taxon>
    </lineage>
</organism>
<dbReference type="InterPro" id="IPR036388">
    <property type="entry name" value="WH-like_DNA-bd_sf"/>
</dbReference>
<keyword evidence="2" id="KW-0238">DNA-binding</keyword>
<dbReference type="PANTHER" id="PTHR33204">
    <property type="entry name" value="TRANSCRIPTIONAL REGULATOR, MARR FAMILY"/>
    <property type="match status" value="1"/>
</dbReference>
<dbReference type="GO" id="GO:0003677">
    <property type="term" value="F:DNA binding"/>
    <property type="evidence" value="ECO:0007669"/>
    <property type="project" value="UniProtKB-KW"/>
</dbReference>
<evidence type="ECO:0000256" key="1">
    <source>
        <dbReference type="ARBA" id="ARBA00023015"/>
    </source>
</evidence>
<proteinExistence type="predicted"/>
<dbReference type="PROSITE" id="PS51118">
    <property type="entry name" value="HTH_HXLR"/>
    <property type="match status" value="1"/>
</dbReference>
<comment type="caution">
    <text evidence="5">The sequence shown here is derived from an EMBL/GenBank/DDBJ whole genome shotgun (WGS) entry which is preliminary data.</text>
</comment>
<feature type="domain" description="HTH hxlR-type" evidence="4">
    <location>
        <begin position="8"/>
        <end position="106"/>
    </location>
</feature>
<dbReference type="Proteomes" id="UP000824005">
    <property type="component" value="Unassembled WGS sequence"/>
</dbReference>
<dbReference type="PANTHER" id="PTHR33204:SF18">
    <property type="entry name" value="TRANSCRIPTIONAL REGULATORY PROTEIN"/>
    <property type="match status" value="1"/>
</dbReference>
<accession>A0A9D2C9Q8</accession>
<dbReference type="Pfam" id="PF01638">
    <property type="entry name" value="HxlR"/>
    <property type="match status" value="1"/>
</dbReference>
<dbReference type="InterPro" id="IPR002577">
    <property type="entry name" value="HTH_HxlR"/>
</dbReference>
<dbReference type="InterPro" id="IPR036390">
    <property type="entry name" value="WH_DNA-bd_sf"/>
</dbReference>
<keyword evidence="1" id="KW-0805">Transcription regulation</keyword>
<dbReference type="AlphaFoldDB" id="A0A9D2C9Q8"/>